<dbReference type="Pfam" id="PF00560">
    <property type="entry name" value="LRR_1"/>
    <property type="match status" value="1"/>
</dbReference>
<evidence type="ECO:0000256" key="5">
    <source>
        <dbReference type="ARBA" id="ARBA00023180"/>
    </source>
</evidence>
<dbReference type="InterPro" id="IPR001611">
    <property type="entry name" value="Leu-rich_rpt"/>
</dbReference>
<keyword evidence="2" id="KW-0433">Leucine-rich repeat</keyword>
<dbReference type="Pfam" id="PF08263">
    <property type="entry name" value="LRRNT_2"/>
    <property type="match status" value="1"/>
</dbReference>
<comment type="subcellular location">
    <subcellularLocation>
        <location evidence="1">Cell envelope</location>
    </subcellularLocation>
</comment>
<dbReference type="InterPro" id="IPR032675">
    <property type="entry name" value="LRR_dom_sf"/>
</dbReference>
<dbReference type="Pfam" id="PF13855">
    <property type="entry name" value="LRR_8"/>
    <property type="match status" value="1"/>
</dbReference>
<reference evidence="9" key="1">
    <citation type="journal article" date="2023" name="GigaByte">
        <title>Genome assembly of the bearded iris, Iris pallida Lam.</title>
        <authorList>
            <person name="Bruccoleri R.E."/>
            <person name="Oakeley E.J."/>
            <person name="Faust A.M.E."/>
            <person name="Altorfer M."/>
            <person name="Dessus-Babus S."/>
            <person name="Burckhardt D."/>
            <person name="Oertli M."/>
            <person name="Naumann U."/>
            <person name="Petersen F."/>
            <person name="Wong J."/>
        </authorList>
    </citation>
    <scope>NUCLEOTIDE SEQUENCE</scope>
    <source>
        <strain evidence="9">GSM-AAB239-AS_SAM_17_03QT</strain>
    </source>
</reference>
<evidence type="ECO:0000256" key="6">
    <source>
        <dbReference type="ARBA" id="ARBA00038043"/>
    </source>
</evidence>
<organism evidence="9 10">
    <name type="scientific">Iris pallida</name>
    <name type="common">Sweet iris</name>
    <dbReference type="NCBI Taxonomy" id="29817"/>
    <lineage>
        <taxon>Eukaryota</taxon>
        <taxon>Viridiplantae</taxon>
        <taxon>Streptophyta</taxon>
        <taxon>Embryophyta</taxon>
        <taxon>Tracheophyta</taxon>
        <taxon>Spermatophyta</taxon>
        <taxon>Magnoliopsida</taxon>
        <taxon>Liliopsida</taxon>
        <taxon>Asparagales</taxon>
        <taxon>Iridaceae</taxon>
        <taxon>Iridoideae</taxon>
        <taxon>Irideae</taxon>
        <taxon>Iris</taxon>
    </lineage>
</organism>
<evidence type="ECO:0000313" key="9">
    <source>
        <dbReference type="EMBL" id="KAJ6804274.1"/>
    </source>
</evidence>
<dbReference type="EMBL" id="JANAVB010036017">
    <property type="protein sequence ID" value="KAJ6804274.1"/>
    <property type="molecule type" value="Genomic_DNA"/>
</dbReference>
<name>A0AAX6EJS5_IRIPA</name>
<feature type="signal peptide" evidence="7">
    <location>
        <begin position="1"/>
        <end position="23"/>
    </location>
</feature>
<feature type="chain" id="PRO_5043567839" evidence="7">
    <location>
        <begin position="24"/>
        <end position="340"/>
    </location>
</feature>
<keyword evidence="4" id="KW-0677">Repeat</keyword>
<dbReference type="FunFam" id="3.80.10.10:FF:000041">
    <property type="entry name" value="LRR receptor-like serine/threonine-protein kinase ERECTA"/>
    <property type="match status" value="1"/>
</dbReference>
<dbReference type="PANTHER" id="PTHR48059:SF4">
    <property type="entry name" value="POLYGALACTURONASE INHIBITOR 1-RELATED"/>
    <property type="match status" value="1"/>
</dbReference>
<evidence type="ECO:0000256" key="7">
    <source>
        <dbReference type="SAM" id="SignalP"/>
    </source>
</evidence>
<evidence type="ECO:0000256" key="1">
    <source>
        <dbReference type="ARBA" id="ARBA00004196"/>
    </source>
</evidence>
<feature type="domain" description="Leucine-rich repeat-containing N-terminal plant-type" evidence="8">
    <location>
        <begin position="29"/>
        <end position="66"/>
    </location>
</feature>
<keyword evidence="5" id="KW-0325">Glycoprotein</keyword>
<evidence type="ECO:0000259" key="8">
    <source>
        <dbReference type="Pfam" id="PF08263"/>
    </source>
</evidence>
<accession>A0AAX6EJS5</accession>
<dbReference type="InterPro" id="IPR013210">
    <property type="entry name" value="LRR_N_plant-typ"/>
</dbReference>
<evidence type="ECO:0000256" key="4">
    <source>
        <dbReference type="ARBA" id="ARBA00022737"/>
    </source>
</evidence>
<dbReference type="SUPFAM" id="SSF52058">
    <property type="entry name" value="L domain-like"/>
    <property type="match status" value="1"/>
</dbReference>
<dbReference type="Proteomes" id="UP001140949">
    <property type="component" value="Unassembled WGS sequence"/>
</dbReference>
<comment type="caution">
    <text evidence="9">The sequence shown here is derived from an EMBL/GenBank/DDBJ whole genome shotgun (WGS) entry which is preliminary data.</text>
</comment>
<evidence type="ECO:0000256" key="2">
    <source>
        <dbReference type="ARBA" id="ARBA00022614"/>
    </source>
</evidence>
<dbReference type="PANTHER" id="PTHR48059">
    <property type="entry name" value="POLYGALACTURONASE INHIBITOR 1"/>
    <property type="match status" value="1"/>
</dbReference>
<comment type="similarity">
    <text evidence="6">Belongs to the polygalacturonase-inhibiting protein family.</text>
</comment>
<dbReference type="Gene3D" id="3.80.10.10">
    <property type="entry name" value="Ribonuclease Inhibitor"/>
    <property type="match status" value="1"/>
</dbReference>
<proteinExistence type="inferred from homology"/>
<sequence>MTPALTIATTVLFFSLFSTSSSSSSACNKHDEKALLAFKSSFHYNTLTSWSKSTDCCSSWDHVGCDSGTGRLTSLHFSNDYENPRPVSLNGSIPATIGDLPYLESLTFSRVDGLRGRIPSRLAKLEKLKHLVIYLTRVSGPVPPLLSKVTALTPLSLAGNRLSGAIPPSLGSLVHLTDMVLSGNRLRGSITTSLFNKLANLTTLDLSRNRLTGPIPRSLAGLSSLAFVLFHGNRLTEDASFLFGRSRLVSQLNLAGNELAFDFSRVKFPLSMGYMDVSHNKIYGSISAQITELTRLSYTWATISFAERYRAEGASHCSVRTPMRTTNAYAENHCSHASKR</sequence>
<protein>
    <submittedName>
        <fullName evidence="9">Polygalacturonase inhibitor-like</fullName>
    </submittedName>
</protein>
<evidence type="ECO:0000256" key="3">
    <source>
        <dbReference type="ARBA" id="ARBA00022729"/>
    </source>
</evidence>
<gene>
    <name evidence="9" type="ORF">M6B38_187285</name>
</gene>
<evidence type="ECO:0000313" key="10">
    <source>
        <dbReference type="Proteomes" id="UP001140949"/>
    </source>
</evidence>
<dbReference type="AlphaFoldDB" id="A0AAX6EJS5"/>
<keyword evidence="3 7" id="KW-0732">Signal</keyword>
<reference evidence="9" key="2">
    <citation type="submission" date="2023-04" db="EMBL/GenBank/DDBJ databases">
        <authorList>
            <person name="Bruccoleri R.E."/>
            <person name="Oakeley E.J."/>
            <person name="Faust A.-M."/>
            <person name="Dessus-Babus S."/>
            <person name="Altorfer M."/>
            <person name="Burckhardt D."/>
            <person name="Oertli M."/>
            <person name="Naumann U."/>
            <person name="Petersen F."/>
            <person name="Wong J."/>
        </authorList>
    </citation>
    <scope>NUCLEOTIDE SEQUENCE</scope>
    <source>
        <strain evidence="9">GSM-AAB239-AS_SAM_17_03QT</strain>
        <tissue evidence="9">Leaf</tissue>
    </source>
</reference>
<dbReference type="InterPro" id="IPR051848">
    <property type="entry name" value="PGIP"/>
</dbReference>
<keyword evidence="10" id="KW-1185">Reference proteome</keyword>